<proteinExistence type="predicted"/>
<sequence>MQMSSNARGETRAFSFLHVPIPTALRTSLSSSSLLTSSQRREALNVETFMHQECMYIWRPLMYLALWTMEAPNKQVHNMTLDIAVDDSGAM</sequence>
<dbReference type="AlphaFoldDB" id="A0A1E5W9R3"/>
<organism evidence="1 2">
    <name type="scientific">Dichanthelium oligosanthes</name>
    <dbReference type="NCBI Taxonomy" id="888268"/>
    <lineage>
        <taxon>Eukaryota</taxon>
        <taxon>Viridiplantae</taxon>
        <taxon>Streptophyta</taxon>
        <taxon>Embryophyta</taxon>
        <taxon>Tracheophyta</taxon>
        <taxon>Spermatophyta</taxon>
        <taxon>Magnoliopsida</taxon>
        <taxon>Liliopsida</taxon>
        <taxon>Poales</taxon>
        <taxon>Poaceae</taxon>
        <taxon>PACMAD clade</taxon>
        <taxon>Panicoideae</taxon>
        <taxon>Panicodae</taxon>
        <taxon>Paniceae</taxon>
        <taxon>Dichantheliinae</taxon>
        <taxon>Dichanthelium</taxon>
    </lineage>
</organism>
<reference evidence="1 2" key="1">
    <citation type="submission" date="2016-09" db="EMBL/GenBank/DDBJ databases">
        <title>The draft genome of Dichanthelium oligosanthes: A C3 panicoid grass species.</title>
        <authorList>
            <person name="Studer A.J."/>
            <person name="Schnable J.C."/>
            <person name="Brutnell T.P."/>
        </authorList>
    </citation>
    <scope>NUCLEOTIDE SEQUENCE [LARGE SCALE GENOMIC DNA]</scope>
    <source>
        <strain evidence="2">cv. Kellogg 1175</strain>
        <tissue evidence="1">Leaf</tissue>
    </source>
</reference>
<dbReference type="EMBL" id="LWDX02016332">
    <property type="protein sequence ID" value="OEL34151.1"/>
    <property type="molecule type" value="Genomic_DNA"/>
</dbReference>
<name>A0A1E5W9R3_9POAL</name>
<evidence type="ECO:0000313" key="1">
    <source>
        <dbReference type="EMBL" id="OEL34151.1"/>
    </source>
</evidence>
<keyword evidence="2" id="KW-1185">Reference proteome</keyword>
<protein>
    <submittedName>
        <fullName evidence="1">Uncharacterized protein</fullName>
    </submittedName>
</protein>
<comment type="caution">
    <text evidence="1">The sequence shown here is derived from an EMBL/GenBank/DDBJ whole genome shotgun (WGS) entry which is preliminary data.</text>
</comment>
<accession>A0A1E5W9R3</accession>
<evidence type="ECO:0000313" key="2">
    <source>
        <dbReference type="Proteomes" id="UP000095767"/>
    </source>
</evidence>
<gene>
    <name evidence="1" type="ORF">BAE44_0004830</name>
</gene>
<dbReference type="Proteomes" id="UP000095767">
    <property type="component" value="Unassembled WGS sequence"/>
</dbReference>